<organism evidence="2 3">
    <name type="scientific">Gigaspora margarita</name>
    <dbReference type="NCBI Taxonomy" id="4874"/>
    <lineage>
        <taxon>Eukaryota</taxon>
        <taxon>Fungi</taxon>
        <taxon>Fungi incertae sedis</taxon>
        <taxon>Mucoromycota</taxon>
        <taxon>Glomeromycotina</taxon>
        <taxon>Glomeromycetes</taxon>
        <taxon>Diversisporales</taxon>
        <taxon>Gigasporaceae</taxon>
        <taxon>Gigaspora</taxon>
    </lineage>
</organism>
<evidence type="ECO:0000313" key="2">
    <source>
        <dbReference type="EMBL" id="CAG8629785.1"/>
    </source>
</evidence>
<dbReference type="Proteomes" id="UP000789901">
    <property type="component" value="Unassembled WGS sequence"/>
</dbReference>
<evidence type="ECO:0000313" key="3">
    <source>
        <dbReference type="Proteomes" id="UP000789901"/>
    </source>
</evidence>
<keyword evidence="3" id="KW-1185">Reference proteome</keyword>
<gene>
    <name evidence="2" type="ORF">GMARGA_LOCUS8272</name>
</gene>
<feature type="region of interest" description="Disordered" evidence="1">
    <location>
        <begin position="38"/>
        <end position="57"/>
    </location>
</feature>
<dbReference type="EMBL" id="CAJVQB010004207">
    <property type="protein sequence ID" value="CAG8629785.1"/>
    <property type="molecule type" value="Genomic_DNA"/>
</dbReference>
<comment type="caution">
    <text evidence="2">The sequence shown here is derived from an EMBL/GenBank/DDBJ whole genome shotgun (WGS) entry which is preliminary data.</text>
</comment>
<accession>A0ABN7UM00</accession>
<feature type="compositionally biased region" description="Polar residues" evidence="1">
    <location>
        <begin position="43"/>
        <end position="57"/>
    </location>
</feature>
<reference evidence="2 3" key="1">
    <citation type="submission" date="2021-06" db="EMBL/GenBank/DDBJ databases">
        <authorList>
            <person name="Kallberg Y."/>
            <person name="Tangrot J."/>
            <person name="Rosling A."/>
        </authorList>
    </citation>
    <scope>NUCLEOTIDE SEQUENCE [LARGE SCALE GENOMIC DNA]</scope>
    <source>
        <strain evidence="2 3">120-4 pot B 10/14</strain>
    </source>
</reference>
<sequence>MHRILYIFAHDNEMNIYKILDNDQDNKINVYEAQDNDYDNEMNYKTPNNGQDNEISE</sequence>
<name>A0ABN7UM00_GIGMA</name>
<evidence type="ECO:0000256" key="1">
    <source>
        <dbReference type="SAM" id="MobiDB-lite"/>
    </source>
</evidence>
<proteinExistence type="predicted"/>
<protein>
    <submittedName>
        <fullName evidence="2">39539_t:CDS:1</fullName>
    </submittedName>
</protein>